<feature type="compositionally biased region" description="Acidic residues" evidence="1">
    <location>
        <begin position="43"/>
        <end position="56"/>
    </location>
</feature>
<proteinExistence type="predicted"/>
<feature type="compositionally biased region" description="Polar residues" evidence="1">
    <location>
        <begin position="1"/>
        <end position="33"/>
    </location>
</feature>
<accession>A0A3P8DL72</accession>
<organism evidence="2 3">
    <name type="scientific">Schistosoma margrebowiei</name>
    <dbReference type="NCBI Taxonomy" id="48269"/>
    <lineage>
        <taxon>Eukaryota</taxon>
        <taxon>Metazoa</taxon>
        <taxon>Spiralia</taxon>
        <taxon>Lophotrochozoa</taxon>
        <taxon>Platyhelminthes</taxon>
        <taxon>Trematoda</taxon>
        <taxon>Digenea</taxon>
        <taxon>Strigeidida</taxon>
        <taxon>Schistosomatoidea</taxon>
        <taxon>Schistosomatidae</taxon>
        <taxon>Schistosoma</taxon>
    </lineage>
</organism>
<name>A0A3P8DL72_9TREM</name>
<reference evidence="2 3" key="1">
    <citation type="submission" date="2018-11" db="EMBL/GenBank/DDBJ databases">
        <authorList>
            <consortium name="Pathogen Informatics"/>
        </authorList>
    </citation>
    <scope>NUCLEOTIDE SEQUENCE [LARGE SCALE GENOMIC DNA]</scope>
    <source>
        <strain evidence="2 3">Zambia</strain>
    </source>
</reference>
<evidence type="ECO:0000256" key="1">
    <source>
        <dbReference type="SAM" id="MobiDB-lite"/>
    </source>
</evidence>
<dbReference type="AlphaFoldDB" id="A0A3P8DL72"/>
<evidence type="ECO:0000313" key="2">
    <source>
        <dbReference type="EMBL" id="VDO96972.1"/>
    </source>
</evidence>
<feature type="region of interest" description="Disordered" evidence="1">
    <location>
        <begin position="1"/>
        <end position="61"/>
    </location>
</feature>
<evidence type="ECO:0000313" key="3">
    <source>
        <dbReference type="Proteomes" id="UP000277204"/>
    </source>
</evidence>
<dbReference type="Proteomes" id="UP000277204">
    <property type="component" value="Unassembled WGS sequence"/>
</dbReference>
<keyword evidence="3" id="KW-1185">Reference proteome</keyword>
<gene>
    <name evidence="2" type="ORF">SMRZ_LOCUS11768</name>
</gene>
<protein>
    <submittedName>
        <fullName evidence="2">Uncharacterized protein</fullName>
    </submittedName>
</protein>
<dbReference type="EMBL" id="UZAI01006834">
    <property type="protein sequence ID" value="VDO96972.1"/>
    <property type="molecule type" value="Genomic_DNA"/>
</dbReference>
<sequence>MPSPSLTSTSHSIKYPSTNENDTNQPPKLQITLNNNDNKNEISSDDNEDDDDDDDNNNSNFYHYFIAGKYDPVRQQVLTWDTELAKILNLKTHKNR</sequence>